<dbReference type="Pfam" id="PF21853">
    <property type="entry name" value="DUF6912"/>
    <property type="match status" value="1"/>
</dbReference>
<dbReference type="RefSeq" id="WP_142005852.1">
    <property type="nucleotide sequence ID" value="NZ_CAJTBP010000001.1"/>
</dbReference>
<keyword evidence="2" id="KW-1185">Reference proteome</keyword>
<name>A0A542XDK9_9MICO</name>
<dbReference type="EMBL" id="VFOK01000001">
    <property type="protein sequence ID" value="TQL33884.1"/>
    <property type="molecule type" value="Genomic_DNA"/>
</dbReference>
<evidence type="ECO:0000313" key="2">
    <source>
        <dbReference type="Proteomes" id="UP000318336"/>
    </source>
</evidence>
<gene>
    <name evidence="1" type="ORF">FB554_2040</name>
</gene>
<dbReference type="InterPro" id="IPR054206">
    <property type="entry name" value="DUF6912"/>
</dbReference>
<accession>A0A542XDK9</accession>
<dbReference type="Proteomes" id="UP000318336">
    <property type="component" value="Unassembled WGS sequence"/>
</dbReference>
<protein>
    <submittedName>
        <fullName evidence="1">Uncharacterized protein</fullName>
    </submittedName>
</protein>
<sequence>MSSLTRIYLPLTAADLDELATSHELSLDGRLATGVTDALRESAPQDDDEGWEFTATQDAAAATADGQRVVVAAADVPDDKVQPAGGEIASAVTVSGVLSRQRVASLHLGDEGVRPEPGEELELSWYDITELDEVRRLLGDD</sequence>
<dbReference type="OrthoDB" id="4866617at2"/>
<organism evidence="1 2">
    <name type="scientific">Barrientosiimonas humi</name>
    <dbReference type="NCBI Taxonomy" id="999931"/>
    <lineage>
        <taxon>Bacteria</taxon>
        <taxon>Bacillati</taxon>
        <taxon>Actinomycetota</taxon>
        <taxon>Actinomycetes</taxon>
        <taxon>Micrococcales</taxon>
        <taxon>Dermacoccaceae</taxon>
        <taxon>Barrientosiimonas</taxon>
    </lineage>
</organism>
<comment type="caution">
    <text evidence="1">The sequence shown here is derived from an EMBL/GenBank/DDBJ whole genome shotgun (WGS) entry which is preliminary data.</text>
</comment>
<dbReference type="AlphaFoldDB" id="A0A542XDK9"/>
<evidence type="ECO:0000313" key="1">
    <source>
        <dbReference type="EMBL" id="TQL33884.1"/>
    </source>
</evidence>
<reference evidence="1 2" key="1">
    <citation type="submission" date="2019-06" db="EMBL/GenBank/DDBJ databases">
        <title>Sequencing the genomes of 1000 actinobacteria strains.</title>
        <authorList>
            <person name="Klenk H.-P."/>
        </authorList>
    </citation>
    <scope>NUCLEOTIDE SEQUENCE [LARGE SCALE GENOMIC DNA]</scope>
    <source>
        <strain evidence="1 2">DSM 24617</strain>
    </source>
</reference>
<proteinExistence type="predicted"/>